<dbReference type="Gene3D" id="3.10.450.50">
    <property type="match status" value="1"/>
</dbReference>
<dbReference type="SUPFAM" id="SSF54427">
    <property type="entry name" value="NTF2-like"/>
    <property type="match status" value="1"/>
</dbReference>
<proteinExistence type="predicted"/>
<dbReference type="Proteomes" id="UP001183176">
    <property type="component" value="Unassembled WGS sequence"/>
</dbReference>
<dbReference type="Pfam" id="PF13577">
    <property type="entry name" value="SnoaL_4"/>
    <property type="match status" value="1"/>
</dbReference>
<dbReference type="InterPro" id="IPR032710">
    <property type="entry name" value="NTF2-like_dom_sf"/>
</dbReference>
<comment type="caution">
    <text evidence="2">The sequence shown here is derived from an EMBL/GenBank/DDBJ whole genome shotgun (WGS) entry which is preliminary data.</text>
</comment>
<evidence type="ECO:0000313" key="2">
    <source>
        <dbReference type="EMBL" id="MDT0264218.1"/>
    </source>
</evidence>
<reference evidence="3" key="1">
    <citation type="submission" date="2023-07" db="EMBL/GenBank/DDBJ databases">
        <title>30 novel species of actinomycetes from the DSMZ collection.</title>
        <authorList>
            <person name="Nouioui I."/>
        </authorList>
    </citation>
    <scope>NUCLEOTIDE SEQUENCE [LARGE SCALE GENOMIC DNA]</scope>
    <source>
        <strain evidence="3">DSM 44399</strain>
    </source>
</reference>
<protein>
    <submittedName>
        <fullName evidence="2">Nuclear transport factor 2 family protein</fullName>
    </submittedName>
</protein>
<dbReference type="EMBL" id="JAVREH010000078">
    <property type="protein sequence ID" value="MDT0264218.1"/>
    <property type="molecule type" value="Genomic_DNA"/>
</dbReference>
<evidence type="ECO:0000259" key="1">
    <source>
        <dbReference type="Pfam" id="PF13577"/>
    </source>
</evidence>
<sequence length="146" mass="15677">MASTGDIGSSLLFEVDRFYAMQQIQLDSGDVDGFGRSFTESATFALGAGDSVPGGRAGIVAVMRGLVERFQAAAVHRHHWFGMRRLDHQDDGAIRAVYYAFVSHTSSDGVVTIDPSSVVTDHLVRTADGALAVRSRRIVLDLAGHV</sequence>
<dbReference type="RefSeq" id="WP_311425359.1">
    <property type="nucleotide sequence ID" value="NZ_JAVREH010000078.1"/>
</dbReference>
<name>A0ABU2JJ00_9ACTN</name>
<keyword evidence="3" id="KW-1185">Reference proteome</keyword>
<dbReference type="InterPro" id="IPR037401">
    <property type="entry name" value="SnoaL-like"/>
</dbReference>
<evidence type="ECO:0000313" key="3">
    <source>
        <dbReference type="Proteomes" id="UP001183176"/>
    </source>
</evidence>
<gene>
    <name evidence="2" type="ORF">RM423_22890</name>
</gene>
<accession>A0ABU2JJ00</accession>
<feature type="domain" description="SnoaL-like" evidence="1">
    <location>
        <begin position="14"/>
        <end position="136"/>
    </location>
</feature>
<organism evidence="2 3">
    <name type="scientific">Jatrophihabitans lederbergiae</name>
    <dbReference type="NCBI Taxonomy" id="3075547"/>
    <lineage>
        <taxon>Bacteria</taxon>
        <taxon>Bacillati</taxon>
        <taxon>Actinomycetota</taxon>
        <taxon>Actinomycetes</taxon>
        <taxon>Jatrophihabitantales</taxon>
        <taxon>Jatrophihabitantaceae</taxon>
        <taxon>Jatrophihabitans</taxon>
    </lineage>
</organism>